<evidence type="ECO:0000313" key="1">
    <source>
        <dbReference type="EMBL" id="CAB4152260.1"/>
    </source>
</evidence>
<gene>
    <name evidence="1" type="ORF">UFOVP606_1</name>
</gene>
<name>A0A6J5N4P9_9CAUD</name>
<dbReference type="EMBL" id="LR796585">
    <property type="protein sequence ID" value="CAB4152260.1"/>
    <property type="molecule type" value="Genomic_DNA"/>
</dbReference>
<protein>
    <submittedName>
        <fullName evidence="1">Uncharacterized protein</fullName>
    </submittedName>
</protein>
<proteinExistence type="predicted"/>
<organism evidence="1">
    <name type="scientific">uncultured Caudovirales phage</name>
    <dbReference type="NCBI Taxonomy" id="2100421"/>
    <lineage>
        <taxon>Viruses</taxon>
        <taxon>Duplodnaviria</taxon>
        <taxon>Heunggongvirae</taxon>
        <taxon>Uroviricota</taxon>
        <taxon>Caudoviricetes</taxon>
        <taxon>Peduoviridae</taxon>
        <taxon>Maltschvirus</taxon>
        <taxon>Maltschvirus maltsch</taxon>
    </lineage>
</organism>
<feature type="non-terminal residue" evidence="1">
    <location>
        <position position="1"/>
    </location>
</feature>
<reference evidence="1" key="1">
    <citation type="submission" date="2020-04" db="EMBL/GenBank/DDBJ databases">
        <authorList>
            <person name="Chiriac C."/>
            <person name="Salcher M."/>
            <person name="Ghai R."/>
            <person name="Kavagutti S V."/>
        </authorList>
    </citation>
    <scope>NUCLEOTIDE SEQUENCE</scope>
</reference>
<sequence length="193" mass="21355">GLFNIQYREMWTGYEGSWSGISGNNLFYFVNSAKQIQQIYGTNMADYVPFFSATSDAQAKFMSDFEKPTYFKGFPFSLTFIYAETIAPFSISKFEELYNVNGDLVGASVYLLDAAQSPAVNRLILNSDTYDCDTSIIEVWLSAYGESSMPYVSTGYVMTGYVASPSAPLPVGTEKTALFGGDIHIHPIPIPHL</sequence>
<accession>A0A6J5N4P9</accession>